<name>A0A4Q2KHD0_9FIRM</name>
<proteinExistence type="inferred from homology"/>
<evidence type="ECO:0000313" key="10">
    <source>
        <dbReference type="Proteomes" id="UP000291269"/>
    </source>
</evidence>
<dbReference type="InterPro" id="IPR013780">
    <property type="entry name" value="Glyco_hydro_b"/>
</dbReference>
<comment type="caution">
    <text evidence="9">The sequence shown here is derived from an EMBL/GenBank/DDBJ whole genome shotgun (WGS) entry which is preliminary data.</text>
</comment>
<dbReference type="PRINTS" id="PR00743">
    <property type="entry name" value="GLHYDRLASE36"/>
</dbReference>
<dbReference type="CDD" id="cd14791">
    <property type="entry name" value="GH36"/>
    <property type="match status" value="1"/>
</dbReference>
<keyword evidence="10" id="KW-1185">Reference proteome</keyword>
<dbReference type="AlphaFoldDB" id="A0A4Q2KHD0"/>
<dbReference type="PANTHER" id="PTHR43053:SF3">
    <property type="entry name" value="ALPHA-GALACTOSIDASE C-RELATED"/>
    <property type="match status" value="1"/>
</dbReference>
<evidence type="ECO:0000256" key="4">
    <source>
        <dbReference type="ARBA" id="ARBA00023295"/>
    </source>
</evidence>
<sequence>MIKKKGTVYRLETPATTLVLKADTAQILYYGKKLVSADWCEALRSSPCRLFSEYGQGDFNEQSVLLVNADGGFSTNFVYSKSKILAEKPVLENLPSSYGESKTLELKYVDATKVALYLYYTVFEDTDAIAVSAKIVNGAKKEIHIKKLASVQAELTGRFEFITFNGAWARERRKNARAVCGGTFVNESRAGASSHAHNPFVMAKGEKGVFGFHLLYSGNHKESMTEYDGVTRVIAGINDFMFDWTLGAGEEFCAPEAAMCYAETEDALSRQMHAFAAEHVVRGKWKKRERPVLVNSWEGAYFDFNADSVVEMAKVSKDLGAELFVLDDGWFGRRNDDTSSLGDWSDNVEKLGCTLAELAERVRGCGLKFGIWIEPEMISEESELFRSRPAYAMRVPGRTPVRLRNQLALNMADEKVQNFVVRTVSDVISRCGASYVKWDYNRMLTDCFGKGVAAGEYFHRYMLGVYKVISKVVKRFPFVLFEGCAGGGARFDLGMMSYFPQIWTSDNTDARDRLQIQDGSSYGYPQSVMGAHVSASPNHQSGDSHPLETRFNVACGGLLGYELDVRKLSEKDKKTVAAQISFYKEHRKLLQFGNFYRLGDSFGGDYGGFISVSPDRGAAIAVIAAEKRTNVPPPRVAFKGLNPAYVYEVTARRQENYENNLSFTAGGDVLMCGELFFPDFYDDASARENSGCMYTRMFLIKKQKNL</sequence>
<dbReference type="Gene3D" id="2.60.40.1180">
    <property type="entry name" value="Golgi alpha-mannosidase II"/>
    <property type="match status" value="1"/>
</dbReference>
<dbReference type="InterPro" id="IPR017853">
    <property type="entry name" value="GH"/>
</dbReference>
<feature type="binding site" evidence="7">
    <location>
        <position position="168"/>
    </location>
    <ligand>
        <name>substrate</name>
    </ligand>
</feature>
<dbReference type="PANTHER" id="PTHR43053">
    <property type="entry name" value="GLYCOSIDASE FAMILY 31"/>
    <property type="match status" value="1"/>
</dbReference>
<dbReference type="Proteomes" id="UP000291269">
    <property type="component" value="Unassembled WGS sequence"/>
</dbReference>
<reference evidence="9 10" key="1">
    <citation type="journal article" date="2019" name="Gut">
        <title>Antibiotics-induced monodominance of a novel gut bacterial order.</title>
        <authorList>
            <person name="Hildebrand F."/>
            <person name="Moitinho-Silva L."/>
            <person name="Blasche S."/>
            <person name="Jahn M.T."/>
            <person name="Gossmann T.I."/>
            <person name="Heuerta-Cepas J."/>
            <person name="Hercog R."/>
            <person name="Luetge M."/>
            <person name="Bahram M."/>
            <person name="Pryszlak A."/>
            <person name="Alves R.J."/>
            <person name="Waszak S.M."/>
            <person name="Zhu A."/>
            <person name="Ye L."/>
            <person name="Costea P.I."/>
            <person name="Aalvink S."/>
            <person name="Belzer C."/>
            <person name="Forslund S.K."/>
            <person name="Sunagawa S."/>
            <person name="Hentschel U."/>
            <person name="Merten C."/>
            <person name="Patil K.R."/>
            <person name="Benes V."/>
            <person name="Bork P."/>
        </authorList>
    </citation>
    <scope>NUCLEOTIDE SEQUENCE [LARGE SCALE GENOMIC DNA]</scope>
    <source>
        <strain evidence="9 10">HDS1380</strain>
    </source>
</reference>
<dbReference type="FunFam" id="3.20.20.70:FF:000118">
    <property type="entry name" value="Alpha-galactosidase"/>
    <property type="match status" value="1"/>
</dbReference>
<evidence type="ECO:0000256" key="1">
    <source>
        <dbReference type="ARBA" id="ARBA00001255"/>
    </source>
</evidence>
<dbReference type="Pfam" id="PF16875">
    <property type="entry name" value="Glyco_hydro_36N"/>
    <property type="match status" value="1"/>
</dbReference>
<evidence type="ECO:0000256" key="3">
    <source>
        <dbReference type="ARBA" id="ARBA00022801"/>
    </source>
</evidence>
<dbReference type="GO" id="GO:0004557">
    <property type="term" value="F:alpha-galactosidase activity"/>
    <property type="evidence" value="ECO:0007669"/>
    <property type="project" value="UniProtKB-UniRule"/>
</dbReference>
<feature type="binding site" evidence="7">
    <location>
        <position position="506"/>
    </location>
    <ligand>
        <name>substrate</name>
    </ligand>
</feature>
<gene>
    <name evidence="9" type="ORF">ESZ91_08345</name>
</gene>
<dbReference type="RefSeq" id="WP_129226083.1">
    <property type="nucleotide sequence ID" value="NZ_SDOZ01000002.1"/>
</dbReference>
<comment type="catalytic activity">
    <reaction evidence="1 5">
        <text>Hydrolysis of terminal, non-reducing alpha-D-galactose residues in alpha-D-galactosides, including galactose oligosaccharides, galactomannans and galactolipids.</text>
        <dbReference type="EC" id="3.2.1.22"/>
    </reaction>
</comment>
<dbReference type="OrthoDB" id="9758822at2"/>
<dbReference type="EC" id="3.2.1.22" evidence="2 5"/>
<comment type="similarity">
    <text evidence="5">Belongs to the glycosyl hydrolase.</text>
</comment>
<dbReference type="PIRSF" id="PIRSF005536">
    <property type="entry name" value="Agal"/>
    <property type="match status" value="1"/>
</dbReference>
<organism evidence="9 10">
    <name type="scientific">Candidatus Borkfalkia ceftriaxoniphila</name>
    <dbReference type="NCBI Taxonomy" id="2508949"/>
    <lineage>
        <taxon>Bacteria</taxon>
        <taxon>Bacillati</taxon>
        <taxon>Bacillota</taxon>
        <taxon>Clostridia</taxon>
        <taxon>Christensenellales</taxon>
        <taxon>Christensenellaceae</taxon>
        <taxon>Candidatus Borkfalkia</taxon>
    </lineage>
</organism>
<protein>
    <recommendedName>
        <fullName evidence="2 5">Alpha-galactosidase</fullName>
        <ecNumber evidence="2 5">3.2.1.22</ecNumber>
    </recommendedName>
</protein>
<dbReference type="GO" id="GO:0016052">
    <property type="term" value="P:carbohydrate catabolic process"/>
    <property type="evidence" value="ECO:0007669"/>
    <property type="project" value="InterPro"/>
</dbReference>
<feature type="binding site" evidence="7">
    <location>
        <begin position="437"/>
        <end position="441"/>
    </location>
    <ligand>
        <name>substrate</name>
    </ligand>
</feature>
<dbReference type="Gene3D" id="2.70.98.60">
    <property type="entry name" value="alpha-galactosidase from lactobacil brevis"/>
    <property type="match status" value="1"/>
</dbReference>
<dbReference type="SUPFAM" id="SSF51445">
    <property type="entry name" value="(Trans)glycosidases"/>
    <property type="match status" value="1"/>
</dbReference>
<dbReference type="InterPro" id="IPR002252">
    <property type="entry name" value="Glyco_hydro_36"/>
</dbReference>
<evidence type="ECO:0000256" key="7">
    <source>
        <dbReference type="PIRSR" id="PIRSR005536-2"/>
    </source>
</evidence>
<dbReference type="InterPro" id="IPR031704">
    <property type="entry name" value="Glyco_hydro_36_N"/>
</dbReference>
<accession>A0A4Q2KHD0</accession>
<feature type="active site" description="Proton donor" evidence="6">
    <location>
        <position position="506"/>
    </location>
</feature>
<feature type="binding site" evidence="7">
    <location>
        <position position="484"/>
    </location>
    <ligand>
        <name>substrate</name>
    </ligand>
</feature>
<keyword evidence="3 5" id="KW-0378">Hydrolase</keyword>
<evidence type="ECO:0000256" key="2">
    <source>
        <dbReference type="ARBA" id="ARBA00012755"/>
    </source>
</evidence>
<feature type="binding site" evidence="7">
    <location>
        <position position="404"/>
    </location>
    <ligand>
        <name>substrate</name>
    </ligand>
</feature>
<feature type="domain" description="Glycosyl hydrolase family 36 N-terminal" evidence="8">
    <location>
        <begin position="26"/>
        <end position="246"/>
    </location>
</feature>
<dbReference type="InterPro" id="IPR013785">
    <property type="entry name" value="Aldolase_TIM"/>
</dbReference>
<keyword evidence="4 5" id="KW-0326">Glycosidase</keyword>
<dbReference type="InterPro" id="IPR050985">
    <property type="entry name" value="Alpha-glycosidase_related"/>
</dbReference>
<evidence type="ECO:0000256" key="5">
    <source>
        <dbReference type="PIRNR" id="PIRNR005536"/>
    </source>
</evidence>
<dbReference type="Gene3D" id="3.20.20.70">
    <property type="entry name" value="Aldolase class I"/>
    <property type="match status" value="1"/>
</dbReference>
<dbReference type="InterPro" id="IPR038417">
    <property type="entry name" value="Alpga-gal_N_sf"/>
</dbReference>
<dbReference type="EMBL" id="SDOZ01000002">
    <property type="protein sequence ID" value="RXZ62391.1"/>
    <property type="molecule type" value="Genomic_DNA"/>
</dbReference>
<feature type="active site" description="Nucleophile" evidence="6">
    <location>
        <position position="439"/>
    </location>
</feature>
<evidence type="ECO:0000259" key="8">
    <source>
        <dbReference type="Pfam" id="PF16875"/>
    </source>
</evidence>
<dbReference type="Pfam" id="PF02065">
    <property type="entry name" value="Melibiase"/>
    <property type="match status" value="1"/>
</dbReference>
<evidence type="ECO:0000313" key="9">
    <source>
        <dbReference type="EMBL" id="RXZ62391.1"/>
    </source>
</evidence>
<feature type="binding site" evidence="7">
    <location>
        <begin position="327"/>
        <end position="328"/>
    </location>
    <ligand>
        <name>substrate</name>
    </ligand>
</feature>
<evidence type="ECO:0000256" key="6">
    <source>
        <dbReference type="PIRSR" id="PIRSR005536-1"/>
    </source>
</evidence>